<feature type="non-terminal residue" evidence="1">
    <location>
        <position position="1"/>
    </location>
</feature>
<name>X1NZH4_9ZZZZ</name>
<proteinExistence type="predicted"/>
<sequence>INHLVELYEAWGKPEKAEEWRAKLPGKESTEKQ</sequence>
<comment type="caution">
    <text evidence="1">The sequence shown here is derived from an EMBL/GenBank/DDBJ whole genome shotgun (WGS) entry which is preliminary data.</text>
</comment>
<accession>X1NZH4</accession>
<organism evidence="1">
    <name type="scientific">marine sediment metagenome</name>
    <dbReference type="NCBI Taxonomy" id="412755"/>
    <lineage>
        <taxon>unclassified sequences</taxon>
        <taxon>metagenomes</taxon>
        <taxon>ecological metagenomes</taxon>
    </lineage>
</organism>
<evidence type="ECO:0000313" key="1">
    <source>
        <dbReference type="EMBL" id="GAI32200.1"/>
    </source>
</evidence>
<protein>
    <submittedName>
        <fullName evidence="1">Uncharacterized protein</fullName>
    </submittedName>
</protein>
<dbReference type="EMBL" id="BARV01017005">
    <property type="protein sequence ID" value="GAI32200.1"/>
    <property type="molecule type" value="Genomic_DNA"/>
</dbReference>
<dbReference type="AlphaFoldDB" id="X1NZH4"/>
<gene>
    <name evidence="1" type="ORF">S06H3_29059</name>
</gene>
<reference evidence="1" key="1">
    <citation type="journal article" date="2014" name="Front. Microbiol.">
        <title>High frequency of phylogenetically diverse reductive dehalogenase-homologous genes in deep subseafloor sedimentary metagenomes.</title>
        <authorList>
            <person name="Kawai M."/>
            <person name="Futagami T."/>
            <person name="Toyoda A."/>
            <person name="Takaki Y."/>
            <person name="Nishi S."/>
            <person name="Hori S."/>
            <person name="Arai W."/>
            <person name="Tsubouchi T."/>
            <person name="Morono Y."/>
            <person name="Uchiyama I."/>
            <person name="Ito T."/>
            <person name="Fujiyama A."/>
            <person name="Inagaki F."/>
            <person name="Takami H."/>
        </authorList>
    </citation>
    <scope>NUCLEOTIDE SEQUENCE</scope>
    <source>
        <strain evidence="1">Expedition CK06-06</strain>
    </source>
</reference>